<keyword evidence="3" id="KW-1185">Reference proteome</keyword>
<gene>
    <name evidence="2" type="ORF">BJ508DRAFT_344126</name>
</gene>
<feature type="compositionally biased region" description="Polar residues" evidence="1">
    <location>
        <begin position="311"/>
        <end position="321"/>
    </location>
</feature>
<evidence type="ECO:0000313" key="2">
    <source>
        <dbReference type="EMBL" id="RPA82633.1"/>
    </source>
</evidence>
<name>A0A3N4I973_ASCIM</name>
<organism evidence="2 3">
    <name type="scientific">Ascobolus immersus RN42</name>
    <dbReference type="NCBI Taxonomy" id="1160509"/>
    <lineage>
        <taxon>Eukaryota</taxon>
        <taxon>Fungi</taxon>
        <taxon>Dikarya</taxon>
        <taxon>Ascomycota</taxon>
        <taxon>Pezizomycotina</taxon>
        <taxon>Pezizomycetes</taxon>
        <taxon>Pezizales</taxon>
        <taxon>Ascobolaceae</taxon>
        <taxon>Ascobolus</taxon>
    </lineage>
</organism>
<reference evidence="2 3" key="1">
    <citation type="journal article" date="2018" name="Nat. Ecol. Evol.">
        <title>Pezizomycetes genomes reveal the molecular basis of ectomycorrhizal truffle lifestyle.</title>
        <authorList>
            <person name="Murat C."/>
            <person name="Payen T."/>
            <person name="Noel B."/>
            <person name="Kuo A."/>
            <person name="Morin E."/>
            <person name="Chen J."/>
            <person name="Kohler A."/>
            <person name="Krizsan K."/>
            <person name="Balestrini R."/>
            <person name="Da Silva C."/>
            <person name="Montanini B."/>
            <person name="Hainaut M."/>
            <person name="Levati E."/>
            <person name="Barry K.W."/>
            <person name="Belfiori B."/>
            <person name="Cichocki N."/>
            <person name="Clum A."/>
            <person name="Dockter R.B."/>
            <person name="Fauchery L."/>
            <person name="Guy J."/>
            <person name="Iotti M."/>
            <person name="Le Tacon F."/>
            <person name="Lindquist E.A."/>
            <person name="Lipzen A."/>
            <person name="Malagnac F."/>
            <person name="Mello A."/>
            <person name="Molinier V."/>
            <person name="Miyauchi S."/>
            <person name="Poulain J."/>
            <person name="Riccioni C."/>
            <person name="Rubini A."/>
            <person name="Sitrit Y."/>
            <person name="Splivallo R."/>
            <person name="Traeger S."/>
            <person name="Wang M."/>
            <person name="Zifcakova L."/>
            <person name="Wipf D."/>
            <person name="Zambonelli A."/>
            <person name="Paolocci F."/>
            <person name="Nowrousian M."/>
            <person name="Ottonello S."/>
            <person name="Baldrian P."/>
            <person name="Spatafora J.W."/>
            <person name="Henrissat B."/>
            <person name="Nagy L.G."/>
            <person name="Aury J.M."/>
            <person name="Wincker P."/>
            <person name="Grigoriev I.V."/>
            <person name="Bonfante P."/>
            <person name="Martin F.M."/>
        </authorList>
    </citation>
    <scope>NUCLEOTIDE SEQUENCE [LARGE SCALE GENOMIC DNA]</scope>
    <source>
        <strain evidence="2 3">RN42</strain>
    </source>
</reference>
<dbReference type="EMBL" id="ML119670">
    <property type="protein sequence ID" value="RPA82633.1"/>
    <property type="molecule type" value="Genomic_DNA"/>
</dbReference>
<feature type="region of interest" description="Disordered" evidence="1">
    <location>
        <begin position="1"/>
        <end position="21"/>
    </location>
</feature>
<feature type="region of interest" description="Disordered" evidence="1">
    <location>
        <begin position="360"/>
        <end position="387"/>
    </location>
</feature>
<dbReference type="AlphaFoldDB" id="A0A3N4I973"/>
<feature type="region of interest" description="Disordered" evidence="1">
    <location>
        <begin position="42"/>
        <end position="74"/>
    </location>
</feature>
<evidence type="ECO:0000256" key="1">
    <source>
        <dbReference type="SAM" id="MobiDB-lite"/>
    </source>
</evidence>
<feature type="compositionally biased region" description="Low complexity" evidence="1">
    <location>
        <begin position="227"/>
        <end position="243"/>
    </location>
</feature>
<protein>
    <submittedName>
        <fullName evidence="2">Uncharacterized protein</fullName>
    </submittedName>
</protein>
<proteinExistence type="predicted"/>
<feature type="region of interest" description="Disordered" evidence="1">
    <location>
        <begin position="221"/>
        <end position="331"/>
    </location>
</feature>
<feature type="compositionally biased region" description="Polar residues" evidence="1">
    <location>
        <begin position="263"/>
        <end position="282"/>
    </location>
</feature>
<feature type="compositionally biased region" description="Low complexity" evidence="1">
    <location>
        <begin position="47"/>
        <end position="68"/>
    </location>
</feature>
<sequence>MSTNSLTLLSTTERKTSSPQPINPCCCCKLPPKPTLQTMAPHFSLGTSSASSSPTTTPPLSRTPSHSTPVRDNVGNRHRFSRFVSRLMASKACSTSPLGTPDDETPVVRYKPRRNPTYTDPHTGIKVRENELEQPETTGEEGHDYLSSNPPVPLEKSKTYERMLELESKKPLEADGIFTLKDPVEVVEEIVEEIDGEEVKIAVKKGPQKLYDEEYILVGSESRCHSRSQSRSSSRVRGSTRVRTPFTPPQMLPKTLGAFPFPSVSNEDASSVPRSHSSSDLPSFTPPVRASPHQALPRVSSLRDLALSSPKAPSTPMTSHSPLRHADTPDSMKTLANIGADEYKELISQIKKIQKTNRVRFEGSSTYTGSGGLNGSNVQRAAQRRVL</sequence>
<accession>A0A3N4I973</accession>
<feature type="region of interest" description="Disordered" evidence="1">
    <location>
        <begin position="93"/>
        <end position="123"/>
    </location>
</feature>
<feature type="compositionally biased region" description="Low complexity" evidence="1">
    <location>
        <begin position="1"/>
        <end position="11"/>
    </location>
</feature>
<dbReference type="Proteomes" id="UP000275078">
    <property type="component" value="Unassembled WGS sequence"/>
</dbReference>
<evidence type="ECO:0000313" key="3">
    <source>
        <dbReference type="Proteomes" id="UP000275078"/>
    </source>
</evidence>